<keyword evidence="1" id="KW-0418">Kinase</keyword>
<name>A0A146FZP2_ASPKA</name>
<dbReference type="Proteomes" id="UP000075230">
    <property type="component" value="Unassembled WGS sequence"/>
</dbReference>
<evidence type="ECO:0000313" key="1">
    <source>
        <dbReference type="EMBL" id="GAT31110.1"/>
    </source>
</evidence>
<reference evidence="1 2" key="1">
    <citation type="journal article" date="2016" name="DNA Res.">
        <title>Genome sequence of Aspergillus luchuensis NBRC 4314.</title>
        <authorList>
            <person name="Yamada O."/>
            <person name="Machida M."/>
            <person name="Hosoyama A."/>
            <person name="Goto M."/>
            <person name="Takahashi T."/>
            <person name="Futagami T."/>
            <person name="Yamagata Y."/>
            <person name="Takeuchi M."/>
            <person name="Kobayashi T."/>
            <person name="Koike H."/>
            <person name="Abe K."/>
            <person name="Asai K."/>
            <person name="Arita M."/>
            <person name="Fujita N."/>
            <person name="Fukuda K."/>
            <person name="Higa K."/>
            <person name="Horikawa H."/>
            <person name="Ishikawa T."/>
            <person name="Jinno K."/>
            <person name="Kato Y."/>
            <person name="Kirimura K."/>
            <person name="Mizutani O."/>
            <person name="Nakasone K."/>
            <person name="Sano M."/>
            <person name="Shiraishi Y."/>
            <person name="Tsukahara M."/>
            <person name="Gomi K."/>
        </authorList>
    </citation>
    <scope>NUCLEOTIDE SEQUENCE [LARGE SCALE GENOMIC DNA]</scope>
    <source>
        <strain evidence="1 2">RIB 2604</strain>
    </source>
</reference>
<organism evidence="1 2">
    <name type="scientific">Aspergillus kawachii</name>
    <name type="common">White koji mold</name>
    <name type="synonym">Aspergillus awamori var. kawachi</name>
    <dbReference type="NCBI Taxonomy" id="1069201"/>
    <lineage>
        <taxon>Eukaryota</taxon>
        <taxon>Fungi</taxon>
        <taxon>Dikarya</taxon>
        <taxon>Ascomycota</taxon>
        <taxon>Pezizomycotina</taxon>
        <taxon>Eurotiomycetes</taxon>
        <taxon>Eurotiomycetidae</taxon>
        <taxon>Eurotiales</taxon>
        <taxon>Aspergillaceae</taxon>
        <taxon>Aspergillus</taxon>
        <taxon>Aspergillus subgen. Circumdati</taxon>
    </lineage>
</organism>
<proteinExistence type="predicted"/>
<comment type="caution">
    <text evidence="1">The sequence shown here is derived from an EMBL/GenBank/DDBJ whole genome shotgun (WGS) entry which is preliminary data.</text>
</comment>
<reference evidence="2" key="2">
    <citation type="submission" date="2016-02" db="EMBL/GenBank/DDBJ databases">
        <title>Genome sequencing of Aspergillus luchuensis NBRC 4314.</title>
        <authorList>
            <person name="Yamada O."/>
        </authorList>
    </citation>
    <scope>NUCLEOTIDE SEQUENCE [LARGE SCALE GENOMIC DNA]</scope>
    <source>
        <strain evidence="2">RIB 2604</strain>
    </source>
</reference>
<dbReference type="GO" id="GO:0016301">
    <property type="term" value="F:kinase activity"/>
    <property type="evidence" value="ECO:0007669"/>
    <property type="project" value="UniProtKB-KW"/>
</dbReference>
<evidence type="ECO:0000313" key="2">
    <source>
        <dbReference type="Proteomes" id="UP000075230"/>
    </source>
</evidence>
<dbReference type="VEuPathDB" id="FungiDB:ASPFODRAFT_202649"/>
<accession>A0A146FZP2</accession>
<dbReference type="EMBL" id="BCWF01000038">
    <property type="protein sequence ID" value="GAT31110.1"/>
    <property type="molecule type" value="Genomic_DNA"/>
</dbReference>
<protein>
    <submittedName>
        <fullName evidence="1">Glycogen synthase kinase</fullName>
    </submittedName>
</protein>
<sequence length="85" mass="9682">MPKGPEEAIVEDALAEVQIAAKNDSLRKLLQSHLIRHCTIEKLQAFHRSNDKYKKYMVSYLAQTMAIDMFESFGRALASELDKTP</sequence>
<dbReference type="AlphaFoldDB" id="A0A146FZP2"/>
<gene>
    <name evidence="1" type="ORF">RIB2604_03900460</name>
</gene>
<keyword evidence="1" id="KW-0808">Transferase</keyword>